<feature type="compositionally biased region" description="Polar residues" evidence="2">
    <location>
        <begin position="668"/>
        <end position="680"/>
    </location>
</feature>
<evidence type="ECO:0000256" key="1">
    <source>
        <dbReference type="SAM" id="Coils"/>
    </source>
</evidence>
<feature type="coiled-coil region" evidence="1">
    <location>
        <begin position="284"/>
        <end position="343"/>
    </location>
</feature>
<reference evidence="4" key="1">
    <citation type="submission" date="2014-12" db="EMBL/GenBank/DDBJ databases">
        <title>Genome Sequence of Valsa Canker Pathogens Uncovers a Specific Adaption of Colonization on Woody Bark.</title>
        <authorList>
            <person name="Yin Z."/>
            <person name="Liu H."/>
            <person name="Gao X."/>
            <person name="Li Z."/>
            <person name="Song N."/>
            <person name="Ke X."/>
            <person name="Dai Q."/>
            <person name="Wu Y."/>
            <person name="Sun Y."/>
            <person name="Xu J.-R."/>
            <person name="Kang Z.K."/>
            <person name="Wang L."/>
            <person name="Huang L."/>
        </authorList>
    </citation>
    <scope>NUCLEOTIDE SEQUENCE [LARGE SCALE GENOMIC DNA]</scope>
    <source>
        <strain evidence="4">03-8</strain>
    </source>
</reference>
<feature type="compositionally biased region" description="Basic and acidic residues" evidence="2">
    <location>
        <begin position="681"/>
        <end position="742"/>
    </location>
</feature>
<dbReference type="PANTHER" id="PTHR14905:SF11">
    <property type="entry name" value="TINC (EUROFUNG)"/>
    <property type="match status" value="1"/>
</dbReference>
<dbReference type="OrthoDB" id="2506204at2759"/>
<feature type="region of interest" description="Disordered" evidence="2">
    <location>
        <begin position="553"/>
        <end position="575"/>
    </location>
</feature>
<feature type="region of interest" description="Disordered" evidence="2">
    <location>
        <begin position="654"/>
        <end position="850"/>
    </location>
</feature>
<keyword evidence="3" id="KW-0732">Signal</keyword>
<feature type="compositionally biased region" description="Basic and acidic residues" evidence="2">
    <location>
        <begin position="768"/>
        <end position="821"/>
    </location>
</feature>
<gene>
    <name evidence="4" type="ORF">VM1G_05910</name>
</gene>
<protein>
    <submittedName>
        <fullName evidence="4">Uncharacterized protein</fullName>
    </submittedName>
</protein>
<evidence type="ECO:0000313" key="5">
    <source>
        <dbReference type="Proteomes" id="UP000078559"/>
    </source>
</evidence>
<evidence type="ECO:0000313" key="4">
    <source>
        <dbReference type="EMBL" id="KUI70218.1"/>
    </source>
</evidence>
<feature type="compositionally biased region" description="Basic and acidic residues" evidence="2">
    <location>
        <begin position="553"/>
        <end position="565"/>
    </location>
</feature>
<evidence type="ECO:0000256" key="3">
    <source>
        <dbReference type="SAM" id="SignalP"/>
    </source>
</evidence>
<keyword evidence="5" id="KW-1185">Reference proteome</keyword>
<name>A0A194W297_CYTMA</name>
<dbReference type="EMBL" id="CM003103">
    <property type="protein sequence ID" value="KUI70218.1"/>
    <property type="molecule type" value="Genomic_DNA"/>
</dbReference>
<dbReference type="InterPro" id="IPR010816">
    <property type="entry name" value="Het-C"/>
</dbReference>
<accession>A0A194W297</accession>
<feature type="signal peptide" evidence="3">
    <location>
        <begin position="1"/>
        <end position="25"/>
    </location>
</feature>
<dbReference type="PANTHER" id="PTHR14905">
    <property type="entry name" value="NG37"/>
    <property type="match status" value="1"/>
</dbReference>
<dbReference type="InterPro" id="IPR052577">
    <property type="entry name" value="VWA7"/>
</dbReference>
<dbReference type="Proteomes" id="UP000078559">
    <property type="component" value="Chromosome 6"/>
</dbReference>
<feature type="chain" id="PRO_5008267047" evidence="3">
    <location>
        <begin position="26"/>
        <end position="850"/>
    </location>
</feature>
<proteinExistence type="predicted"/>
<evidence type="ECO:0000256" key="2">
    <source>
        <dbReference type="SAM" id="MobiDB-lite"/>
    </source>
</evidence>
<dbReference type="Pfam" id="PF07217">
    <property type="entry name" value="Het-C"/>
    <property type="match status" value="1"/>
</dbReference>
<organism evidence="4 5">
    <name type="scientific">Cytospora mali</name>
    <name type="common">Apple Valsa canker fungus</name>
    <name type="synonym">Valsa mali</name>
    <dbReference type="NCBI Taxonomy" id="578113"/>
    <lineage>
        <taxon>Eukaryota</taxon>
        <taxon>Fungi</taxon>
        <taxon>Dikarya</taxon>
        <taxon>Ascomycota</taxon>
        <taxon>Pezizomycotina</taxon>
        <taxon>Sordariomycetes</taxon>
        <taxon>Sordariomycetidae</taxon>
        <taxon>Diaporthales</taxon>
        <taxon>Cytosporaceae</taxon>
        <taxon>Cytospora</taxon>
    </lineage>
</organism>
<keyword evidence="1" id="KW-0175">Coiled coil</keyword>
<dbReference type="AlphaFoldDB" id="A0A194W297"/>
<sequence>MSSFKMSPLLMGLAVLFLFAGHAHAFGAGNIAGISKVEGQNWRHGDIEDTLLKILMARAVGGKKFDKLMVSRTYFGNWLRDYSQAIDVGTVKSVSAEAIRLLLCVLGFLTFGYGSREFEVTAERLGCYRPEDHIDNPKNYADNVDARQYDERLRGPVDESVELAIDEETGMKNYIANERLDIMTSALHVRRLFTKCITLGRRYRRDENKEDLYEALRLMGTDFLAHSNYCELALIELGERDVFPHVGSNTKLQIEGARHRVYPCITGTFGGVDFLHSVTGEVSDKLTQNEIEELEGTLQQSQNTDTSILRNLLDMIPDGLFGSDDKKEKLDNIQQNANAAQMDQMQVSPRDPEEYTLYVKNVFEQIMPAIEFHDDILQNVTEAIEKIPILPKIVEQLEEQLSVFVFSVIAPFVVPVINQVKNELRTGSDEIIQSSENEQLIVFNDDESTDPTHSMLSKDHFSNILNEVAGKTASKVVAWVVPQIMRAWDDDNVDTNRVCSRIIGGVMHHPAQRELGEDGSEEGRALMFRSVEEWWNDMSDDAKDEYRGKLSRDGVKRGENHKEGVQDTGHGHGCGGKLSMHKQFADGEGDSMEDKIAGAAAGAIIGGVTGGLSDMISGSTGGKVNLPTYEEPNKGGGLLGNVSSLLEGAFQKGSEGFESQPHRESDGGVSQTYTQYGRSSNGRDYEQAEYTETRYDDGREREDFRRFEQRDDGRGREQGYGYEESRETYGGRQHTEERRWEGEVEIGGERRHHGRDENEGGYGGGYGGERREEGGWGGGRGDEYGGGREERRDEGGYGGERREEGRRGGGRGDEYGGGRREEEEEEGGWGERREGGRRGSRGGEGGGWFS</sequence>